<dbReference type="GO" id="GO:0005975">
    <property type="term" value="P:carbohydrate metabolic process"/>
    <property type="evidence" value="ECO:0007669"/>
    <property type="project" value="InterPro"/>
</dbReference>
<dbReference type="GO" id="GO:0030248">
    <property type="term" value="F:cellulose binding"/>
    <property type="evidence" value="ECO:0007669"/>
    <property type="project" value="InterPro"/>
</dbReference>
<protein>
    <recommendedName>
        <fullName evidence="4">CBM1 domain-containing protein</fullName>
    </recommendedName>
</protein>
<dbReference type="InterPro" id="IPR000254">
    <property type="entry name" value="CBD"/>
</dbReference>
<dbReference type="SUPFAM" id="SSF57180">
    <property type="entry name" value="Cellulose-binding domain"/>
    <property type="match status" value="1"/>
</dbReference>
<proteinExistence type="predicted"/>
<organism evidence="5 6">
    <name type="scientific">Ephemerocybe angulata</name>
    <dbReference type="NCBI Taxonomy" id="980116"/>
    <lineage>
        <taxon>Eukaryota</taxon>
        <taxon>Fungi</taxon>
        <taxon>Dikarya</taxon>
        <taxon>Basidiomycota</taxon>
        <taxon>Agaricomycotina</taxon>
        <taxon>Agaricomycetes</taxon>
        <taxon>Agaricomycetidae</taxon>
        <taxon>Agaricales</taxon>
        <taxon>Agaricineae</taxon>
        <taxon>Psathyrellaceae</taxon>
        <taxon>Ephemerocybe</taxon>
    </lineage>
</organism>
<dbReference type="EMBL" id="JACGCI010000045">
    <property type="protein sequence ID" value="KAF6752245.1"/>
    <property type="molecule type" value="Genomic_DNA"/>
</dbReference>
<feature type="domain" description="CBM1" evidence="4">
    <location>
        <begin position="36"/>
        <end position="65"/>
    </location>
</feature>
<evidence type="ECO:0000256" key="3">
    <source>
        <dbReference type="SAM" id="SignalP"/>
    </source>
</evidence>
<dbReference type="SMART" id="SM00236">
    <property type="entry name" value="fCBD"/>
    <property type="match status" value="1"/>
</dbReference>
<accession>A0A8H6HT06</accession>
<feature type="region of interest" description="Disordered" evidence="2">
    <location>
        <begin position="69"/>
        <end position="92"/>
    </location>
</feature>
<reference evidence="5 6" key="1">
    <citation type="submission" date="2020-07" db="EMBL/GenBank/DDBJ databases">
        <title>Comparative genomics of pyrophilous fungi reveals a link between fire events and developmental genes.</title>
        <authorList>
            <consortium name="DOE Joint Genome Institute"/>
            <person name="Steindorff A.S."/>
            <person name="Carver A."/>
            <person name="Calhoun S."/>
            <person name="Stillman K."/>
            <person name="Liu H."/>
            <person name="Lipzen A."/>
            <person name="Pangilinan J."/>
            <person name="Labutti K."/>
            <person name="Bruns T.D."/>
            <person name="Grigoriev I.V."/>
        </authorList>
    </citation>
    <scope>NUCLEOTIDE SEQUENCE [LARGE SCALE GENOMIC DNA]</scope>
    <source>
        <strain evidence="5 6">CBS 144469</strain>
    </source>
</reference>
<evidence type="ECO:0000256" key="2">
    <source>
        <dbReference type="SAM" id="MobiDB-lite"/>
    </source>
</evidence>
<dbReference type="Proteomes" id="UP000521943">
    <property type="component" value="Unassembled WGS sequence"/>
</dbReference>
<feature type="chain" id="PRO_5034852457" description="CBM1 domain-containing protein" evidence="3">
    <location>
        <begin position="23"/>
        <end position="92"/>
    </location>
</feature>
<evidence type="ECO:0000259" key="4">
    <source>
        <dbReference type="SMART" id="SM00236"/>
    </source>
</evidence>
<evidence type="ECO:0000313" key="6">
    <source>
        <dbReference type="Proteomes" id="UP000521943"/>
    </source>
</evidence>
<evidence type="ECO:0000313" key="5">
    <source>
        <dbReference type="EMBL" id="KAF6752245.1"/>
    </source>
</evidence>
<dbReference type="Pfam" id="PF00734">
    <property type="entry name" value="CBM_1"/>
    <property type="match status" value="1"/>
</dbReference>
<comment type="caution">
    <text evidence="5">The sequence shown here is derived from an EMBL/GenBank/DDBJ whole genome shotgun (WGS) entry which is preliminary data.</text>
</comment>
<dbReference type="GO" id="GO:0005576">
    <property type="term" value="C:extracellular region"/>
    <property type="evidence" value="ECO:0007669"/>
    <property type="project" value="InterPro"/>
</dbReference>
<keyword evidence="6" id="KW-1185">Reference proteome</keyword>
<dbReference type="AlphaFoldDB" id="A0A8H6HT06"/>
<keyword evidence="1 3" id="KW-0732">Signal</keyword>
<name>A0A8H6HT06_9AGAR</name>
<sequence length="92" mass="9347">MMRTYYLVVAVLALGQRLSVSALPQLQPGGGGGLICGGVGYTGPTTCGQPGYVCTKINDYYWTCLPGATTSSTSASSSTTTSSAITDTVSPQ</sequence>
<feature type="compositionally biased region" description="Low complexity" evidence="2">
    <location>
        <begin position="69"/>
        <end position="84"/>
    </location>
</feature>
<gene>
    <name evidence="5" type="ORF">DFP72DRAFT_458421</name>
</gene>
<dbReference type="InterPro" id="IPR035971">
    <property type="entry name" value="CBD_sf"/>
</dbReference>
<evidence type="ECO:0000256" key="1">
    <source>
        <dbReference type="ARBA" id="ARBA00022729"/>
    </source>
</evidence>
<feature type="signal peptide" evidence="3">
    <location>
        <begin position="1"/>
        <end position="22"/>
    </location>
</feature>